<keyword evidence="3" id="KW-1185">Reference proteome</keyword>
<dbReference type="Proteomes" id="UP001221763">
    <property type="component" value="Unassembled WGS sequence"/>
</dbReference>
<dbReference type="SUPFAM" id="SSF140990">
    <property type="entry name" value="FtsH protease domain-like"/>
    <property type="match status" value="1"/>
</dbReference>
<proteinExistence type="predicted"/>
<sequence>MNKTTLHELGHTLVCLDHIPNQEEITKIIEKVTIEPEGTILGYLMKKPNIKFNNFVELKINLGGLASEMLFYKNSSQTKITKGCDDDFYIVKGCSDDFKEVRKILKILKEQNPNHWSLEFRKYTAESEKIISKNISLIEEMFKELIERKTITTEKNLQLFKDWYKKIKK</sequence>
<dbReference type="RefSeq" id="WP_273585422.1">
    <property type="nucleotide sequence ID" value="NZ_JANHJP010000010.1"/>
</dbReference>
<feature type="domain" description="Peptidase M41" evidence="1">
    <location>
        <begin position="3"/>
        <end position="90"/>
    </location>
</feature>
<protein>
    <recommendedName>
        <fullName evidence="1">Peptidase M41 domain-containing protein</fullName>
    </recommendedName>
</protein>
<comment type="caution">
    <text evidence="2">The sequence shown here is derived from an EMBL/GenBank/DDBJ whole genome shotgun (WGS) entry which is preliminary data.</text>
</comment>
<name>A0ABT5L9P9_9MOLU</name>
<evidence type="ECO:0000313" key="3">
    <source>
        <dbReference type="Proteomes" id="UP001221763"/>
    </source>
</evidence>
<reference evidence="2 3" key="1">
    <citation type="journal article" date="2023" name="Plant">
        <title>Draft Genome Sequence Resource of CBPPT1, a 'Candidatus Phytoplasma trifolii'-Related Strain Associated with Potato Purple Top Disease in the Columbia Basin, U.S.A.</title>
        <authorList>
            <person name="Wei W."/>
            <person name="Shao J."/>
            <person name="Bottner-Parker K.D."/>
            <person name="Zhao Y."/>
        </authorList>
    </citation>
    <scope>NUCLEOTIDE SEQUENCE [LARGE SCALE GENOMIC DNA]</scope>
    <source>
        <strain evidence="2 3">CBPPT1</strain>
    </source>
</reference>
<dbReference type="Gene3D" id="1.20.58.760">
    <property type="entry name" value="Peptidase M41"/>
    <property type="match status" value="1"/>
</dbReference>
<dbReference type="Pfam" id="PF01434">
    <property type="entry name" value="Peptidase_M41"/>
    <property type="match status" value="1"/>
</dbReference>
<dbReference type="EMBL" id="JANHJP010000010">
    <property type="protein sequence ID" value="MDC9032232.1"/>
    <property type="molecule type" value="Genomic_DNA"/>
</dbReference>
<evidence type="ECO:0000259" key="1">
    <source>
        <dbReference type="Pfam" id="PF01434"/>
    </source>
</evidence>
<dbReference type="InterPro" id="IPR037219">
    <property type="entry name" value="Peptidase_M41-like"/>
</dbReference>
<organism evidence="2 3">
    <name type="scientific">Columbia Basin potato purple top phytoplasma</name>
    <dbReference type="NCBI Taxonomy" id="307134"/>
    <lineage>
        <taxon>Bacteria</taxon>
        <taxon>Bacillati</taxon>
        <taxon>Mycoplasmatota</taxon>
        <taxon>Mollicutes</taxon>
        <taxon>Acholeplasmatales</taxon>
        <taxon>Acholeplasmataceae</taxon>
        <taxon>Candidatus Phytoplasma</taxon>
        <taxon>16SrVI (Clover proliferation group)</taxon>
    </lineage>
</organism>
<accession>A0ABT5L9P9</accession>
<dbReference type="InterPro" id="IPR000642">
    <property type="entry name" value="Peptidase_M41"/>
</dbReference>
<evidence type="ECO:0000313" key="2">
    <source>
        <dbReference type="EMBL" id="MDC9032232.1"/>
    </source>
</evidence>
<gene>
    <name evidence="2" type="ORF">M8044_000455</name>
</gene>